<feature type="region of interest" description="Disordered" evidence="3">
    <location>
        <begin position="1"/>
        <end position="21"/>
    </location>
</feature>
<dbReference type="EMBL" id="GBHO01037670">
    <property type="protein sequence ID" value="JAG05934.1"/>
    <property type="molecule type" value="Transcribed_RNA"/>
</dbReference>
<sequence>MLHSIVCQNPSSGTSAVDPAKKTNMQRRIIHLNPQQQFLEIDFDVTSLEEQRRREHRRQRFSIGKDDSATASGGAVSQSNASGPASTPTPVGEAVSGGAADLNTATVAADATSESTADVPRYLVGTELELEEVPEVEVQRELQAFSMKNSRRWDTIHMFGTCLVLNSLSTEDIFQILFNSMPCHSVEWISDYRCNVHFNTVHDSKRALHTLSSCPPSLHVNTLRNLLSASVVLDSCNFDSHNAVEFVAWRDVPLQQFSNHTSSRHNRKRRRQHGYDGGSLQGWLRMRISTLADQRTEFEKKTPSQYYAKFSRPTMVDPASTAARRVVTFVPTSSQGSHSGDSGDGGTTNSTPTHSQRKFTFHEDGVFKSQDDDGRIPHVIHVRKAQ</sequence>
<evidence type="ECO:0000313" key="5">
    <source>
        <dbReference type="EMBL" id="JAQ04999.1"/>
    </source>
</evidence>
<proteinExistence type="inferred from homology"/>
<feature type="region of interest" description="Disordered" evidence="3">
    <location>
        <begin position="259"/>
        <end position="278"/>
    </location>
</feature>
<feature type="compositionally biased region" description="Basic residues" evidence="3">
    <location>
        <begin position="262"/>
        <end position="272"/>
    </location>
</feature>
<feature type="compositionally biased region" description="Polar residues" evidence="3">
    <location>
        <begin position="69"/>
        <end position="89"/>
    </location>
</feature>
<dbReference type="GO" id="GO:0003729">
    <property type="term" value="F:mRNA binding"/>
    <property type="evidence" value="ECO:0007669"/>
    <property type="project" value="InterPro"/>
</dbReference>
<dbReference type="InterPro" id="IPR019416">
    <property type="entry name" value="NCBP3"/>
</dbReference>
<accession>A0A0A9WDQ6</accession>
<evidence type="ECO:0000256" key="2">
    <source>
        <dbReference type="ARBA" id="ARBA00019876"/>
    </source>
</evidence>
<feature type="compositionally biased region" description="Basic and acidic residues" evidence="3">
    <location>
        <begin position="360"/>
        <end position="373"/>
    </location>
</feature>
<evidence type="ECO:0000256" key="3">
    <source>
        <dbReference type="SAM" id="MobiDB-lite"/>
    </source>
</evidence>
<protein>
    <recommendedName>
        <fullName evidence="2">Nuclear cap-binding protein subunit 3</fullName>
    </recommendedName>
</protein>
<dbReference type="PANTHER" id="PTHR16291:SF0">
    <property type="entry name" value="NUCLEAR CAP-BINDING PROTEIN SUBUNIT 3"/>
    <property type="match status" value="1"/>
</dbReference>
<comment type="similarity">
    <text evidence="1">Belongs to the NCBP3 family.</text>
</comment>
<feature type="region of interest" description="Disordered" evidence="3">
    <location>
        <begin position="53"/>
        <end position="97"/>
    </location>
</feature>
<reference evidence="5" key="3">
    <citation type="journal article" date="2016" name="Gigascience">
        <title>De novo construction of an expanded transcriptome assembly for the western tarnished plant bug, Lygus hesperus.</title>
        <authorList>
            <person name="Tassone E.E."/>
            <person name="Geib S.M."/>
            <person name="Hall B."/>
            <person name="Fabrick J.A."/>
            <person name="Brent C.S."/>
            <person name="Hull J.J."/>
        </authorList>
    </citation>
    <scope>NUCLEOTIDE SEQUENCE</scope>
</reference>
<dbReference type="PANTHER" id="PTHR16291">
    <property type="entry name" value="NUCLEAR CAP-BINDING PROTEIN SUBUNIT 3"/>
    <property type="match status" value="1"/>
</dbReference>
<evidence type="ECO:0000256" key="1">
    <source>
        <dbReference type="ARBA" id="ARBA00006069"/>
    </source>
</evidence>
<name>A0A0A9WDQ6_LYGHE</name>
<reference evidence="4" key="1">
    <citation type="journal article" date="2014" name="PLoS ONE">
        <title>Transcriptome-Based Identification of ABC Transporters in the Western Tarnished Plant Bug Lygus hesperus.</title>
        <authorList>
            <person name="Hull J.J."/>
            <person name="Chaney K."/>
            <person name="Geib S.M."/>
            <person name="Fabrick J.A."/>
            <person name="Brent C.S."/>
            <person name="Walsh D."/>
            <person name="Lavine L.C."/>
        </authorList>
    </citation>
    <scope>NUCLEOTIDE SEQUENCE</scope>
</reference>
<gene>
    <name evidence="4" type="ORF">CM83_101251</name>
    <name evidence="5" type="ORF">g.14409</name>
</gene>
<dbReference type="GO" id="GO:0005634">
    <property type="term" value="C:nucleus"/>
    <property type="evidence" value="ECO:0007669"/>
    <property type="project" value="TreeGrafter"/>
</dbReference>
<dbReference type="EMBL" id="GDHC01013630">
    <property type="protein sequence ID" value="JAQ04999.1"/>
    <property type="molecule type" value="Transcribed_RNA"/>
</dbReference>
<organism evidence="4">
    <name type="scientific">Lygus hesperus</name>
    <name type="common">Western plant bug</name>
    <dbReference type="NCBI Taxonomy" id="30085"/>
    <lineage>
        <taxon>Eukaryota</taxon>
        <taxon>Metazoa</taxon>
        <taxon>Ecdysozoa</taxon>
        <taxon>Arthropoda</taxon>
        <taxon>Hexapoda</taxon>
        <taxon>Insecta</taxon>
        <taxon>Pterygota</taxon>
        <taxon>Neoptera</taxon>
        <taxon>Paraneoptera</taxon>
        <taxon>Hemiptera</taxon>
        <taxon>Heteroptera</taxon>
        <taxon>Panheteroptera</taxon>
        <taxon>Cimicomorpha</taxon>
        <taxon>Miridae</taxon>
        <taxon>Mirini</taxon>
        <taxon>Lygus</taxon>
    </lineage>
</organism>
<feature type="compositionally biased region" description="Polar residues" evidence="3">
    <location>
        <begin position="1"/>
        <end position="15"/>
    </location>
</feature>
<evidence type="ECO:0000313" key="4">
    <source>
        <dbReference type="EMBL" id="JAG05934.1"/>
    </source>
</evidence>
<reference evidence="4" key="2">
    <citation type="submission" date="2014-07" db="EMBL/GenBank/DDBJ databases">
        <authorList>
            <person name="Hull J."/>
        </authorList>
    </citation>
    <scope>NUCLEOTIDE SEQUENCE</scope>
</reference>
<dbReference type="GO" id="GO:0000340">
    <property type="term" value="F:RNA 7-methylguanosine cap binding"/>
    <property type="evidence" value="ECO:0007669"/>
    <property type="project" value="InterPro"/>
</dbReference>
<feature type="region of interest" description="Disordered" evidence="3">
    <location>
        <begin position="331"/>
        <end position="373"/>
    </location>
</feature>
<dbReference type="AlphaFoldDB" id="A0A0A9WDQ6"/>
<dbReference type="Pfam" id="PF10309">
    <property type="entry name" value="NCBP3"/>
    <property type="match status" value="1"/>
</dbReference>